<keyword evidence="2" id="KW-0812">Transmembrane</keyword>
<dbReference type="Proteomes" id="UP000029558">
    <property type="component" value="Chromosome"/>
</dbReference>
<reference evidence="3 4" key="1">
    <citation type="journal article" date="2014" name="Genome Announc.">
        <title>Comparative Genome Analysis of Two Isolates of the Fish Pathogen Piscirickettsia salmonis from Different Hosts Reveals Major Differences in Virulence-Associated Secretion Systems.</title>
        <authorList>
            <person name="Bohle H."/>
            <person name="Henriquez P."/>
            <person name="Grothusen H."/>
            <person name="Navas E."/>
            <person name="Sandoval A."/>
            <person name="Bustamante F."/>
            <person name="Bustos P."/>
            <person name="Mancilla M."/>
        </authorList>
    </citation>
    <scope>NUCLEOTIDE SEQUENCE [LARGE SCALE GENOMIC DNA]</scope>
    <source>
        <strain evidence="4">B1-32597</strain>
    </source>
</reference>
<feature type="transmembrane region" description="Helical" evidence="2">
    <location>
        <begin position="170"/>
        <end position="188"/>
    </location>
</feature>
<evidence type="ECO:0000256" key="2">
    <source>
        <dbReference type="SAM" id="Phobius"/>
    </source>
</evidence>
<keyword evidence="2" id="KW-1133">Transmembrane helix</keyword>
<sequence length="550" mass="61841">MSTIDDLLRGLSASRQRELLEELTAVYNSSSSRQHINTEAREKYRQLLREFGYMNRLQQFDKTEGEYSSVNHGLGPWPGVQFFPNWNYTRLLLLRFSRQAQAIANAFHSNIFNRNLGRREVGVGFSILGVVWYLPRLLRHTILSLKHLLTNEKSSSDYFKKYWFQFFNDLIWAATGAITLGIGTGWYLGPWAAALGPGGIILTVALYAFDVVNMVAKAYTKIRKMNRIISHTNEQIQSVCGELGLLFSTSIDIESLYAYVKKQIQQGATEDELEKLNKLKDLLDIRERMLLRKSYVKYDQFSKVGITVGLLTGMVLMLTGPIGAAVGAGVVLVTCGIQYWLNHYFLPKKEVQLAPDPLELLHLKLNSHVDKQITKLTEELQYLRNGHEKEQTNHKLLMYMSARGALNRWRDRPERNNDSTMLLQAATLTMDASKIRRKGTGAPASYKDLKSALKHFSTPWRDAFKDTQAQFSPLLKDFSASSKVKSNAGSLSPLSRSSTDSQGSSNEESFNQDHFLFKQAADQVAAGSGYQPLQSGSGITTASSPSPTPV</sequence>
<evidence type="ECO:0000313" key="4">
    <source>
        <dbReference type="Proteomes" id="UP000029558"/>
    </source>
</evidence>
<dbReference type="AlphaFoldDB" id="A0AAC8VG40"/>
<evidence type="ECO:0000256" key="1">
    <source>
        <dbReference type="SAM" id="MobiDB-lite"/>
    </source>
</evidence>
<dbReference type="RefSeq" id="WP_017377214.1">
    <property type="nucleotide sequence ID" value="NZ_CP012508.1"/>
</dbReference>
<gene>
    <name evidence="3" type="ORF">KU39_750</name>
</gene>
<feature type="region of interest" description="Disordered" evidence="1">
    <location>
        <begin position="527"/>
        <end position="550"/>
    </location>
</feature>
<proteinExistence type="predicted"/>
<protein>
    <submittedName>
        <fullName evidence="3">Short-chain dehydrogenase</fullName>
    </submittedName>
</protein>
<feature type="compositionally biased region" description="Polar residues" evidence="1">
    <location>
        <begin position="531"/>
        <end position="550"/>
    </location>
</feature>
<feature type="transmembrane region" description="Helical" evidence="2">
    <location>
        <begin position="301"/>
        <end position="318"/>
    </location>
</feature>
<accession>A0AAC8VG40</accession>
<evidence type="ECO:0000313" key="3">
    <source>
        <dbReference type="EMBL" id="ALB21934.1"/>
    </source>
</evidence>
<dbReference type="EMBL" id="CP012508">
    <property type="protein sequence ID" value="ALB21934.1"/>
    <property type="molecule type" value="Genomic_DNA"/>
</dbReference>
<feature type="compositionally biased region" description="Low complexity" evidence="1">
    <location>
        <begin position="486"/>
        <end position="501"/>
    </location>
</feature>
<keyword evidence="2" id="KW-0472">Membrane</keyword>
<feature type="transmembrane region" description="Helical" evidence="2">
    <location>
        <begin position="194"/>
        <end position="216"/>
    </location>
</feature>
<feature type="region of interest" description="Disordered" evidence="1">
    <location>
        <begin position="485"/>
        <end position="513"/>
    </location>
</feature>
<name>A0AAC8VG40_PISSA</name>
<organism evidence="3 4">
    <name type="scientific">Piscirickettsia salmonis</name>
    <dbReference type="NCBI Taxonomy" id="1238"/>
    <lineage>
        <taxon>Bacteria</taxon>
        <taxon>Pseudomonadati</taxon>
        <taxon>Pseudomonadota</taxon>
        <taxon>Gammaproteobacteria</taxon>
        <taxon>Thiotrichales</taxon>
        <taxon>Piscirickettsiaceae</taxon>
        <taxon>Piscirickettsia</taxon>
    </lineage>
</organism>